<sequence length="159" mass="17492">MLLHASAILKEHDMKKVEEVASSLGLCLVIVVVGHLDRFIDNIATCLSSSQTNDIHDNGKHRTFYVARFFVKAVSELGHKKPVRTTAYIGRVASLMQKNSAVETAEGWLNHGAVVEAFEFRAARMAVRCAQELAKFGNPEEELSADLVEVADLQLLTAN</sequence>
<reference evidence="1 2" key="1">
    <citation type="journal article" date="2018" name="Mol. Plant">
        <title>The genome of Artemisia annua provides insight into the evolution of Asteraceae family and artemisinin biosynthesis.</title>
        <authorList>
            <person name="Shen Q."/>
            <person name="Zhang L."/>
            <person name="Liao Z."/>
            <person name="Wang S."/>
            <person name="Yan T."/>
            <person name="Shi P."/>
            <person name="Liu M."/>
            <person name="Fu X."/>
            <person name="Pan Q."/>
            <person name="Wang Y."/>
            <person name="Lv Z."/>
            <person name="Lu X."/>
            <person name="Zhang F."/>
            <person name="Jiang W."/>
            <person name="Ma Y."/>
            <person name="Chen M."/>
            <person name="Hao X."/>
            <person name="Li L."/>
            <person name="Tang Y."/>
            <person name="Lv G."/>
            <person name="Zhou Y."/>
            <person name="Sun X."/>
            <person name="Brodelius P.E."/>
            <person name="Rose J.K.C."/>
            <person name="Tang K."/>
        </authorList>
    </citation>
    <scope>NUCLEOTIDE SEQUENCE [LARGE SCALE GENOMIC DNA]</scope>
    <source>
        <strain evidence="2">cv. Huhao1</strain>
        <tissue evidence="1">Leaf</tissue>
    </source>
</reference>
<dbReference type="Proteomes" id="UP000245207">
    <property type="component" value="Unassembled WGS sequence"/>
</dbReference>
<dbReference type="EMBL" id="PKPP01028507">
    <property type="protein sequence ID" value="PWA25587.1"/>
    <property type="molecule type" value="Genomic_DNA"/>
</dbReference>
<protein>
    <submittedName>
        <fullName evidence="1">Acyl-CoA oxidase 1</fullName>
    </submittedName>
</protein>
<accession>A0A2U1K9P7</accession>
<gene>
    <name evidence="1" type="ORF">CTI12_AA628310</name>
</gene>
<dbReference type="OrthoDB" id="1721938at2759"/>
<dbReference type="AlphaFoldDB" id="A0A2U1K9P7"/>
<organism evidence="1 2">
    <name type="scientific">Artemisia annua</name>
    <name type="common">Sweet wormwood</name>
    <dbReference type="NCBI Taxonomy" id="35608"/>
    <lineage>
        <taxon>Eukaryota</taxon>
        <taxon>Viridiplantae</taxon>
        <taxon>Streptophyta</taxon>
        <taxon>Embryophyta</taxon>
        <taxon>Tracheophyta</taxon>
        <taxon>Spermatophyta</taxon>
        <taxon>Magnoliopsida</taxon>
        <taxon>eudicotyledons</taxon>
        <taxon>Gunneridae</taxon>
        <taxon>Pentapetalae</taxon>
        <taxon>asterids</taxon>
        <taxon>campanulids</taxon>
        <taxon>Asterales</taxon>
        <taxon>Asteraceae</taxon>
        <taxon>Asteroideae</taxon>
        <taxon>Anthemideae</taxon>
        <taxon>Artemisiinae</taxon>
        <taxon>Artemisia</taxon>
    </lineage>
</organism>
<evidence type="ECO:0000313" key="2">
    <source>
        <dbReference type="Proteomes" id="UP000245207"/>
    </source>
</evidence>
<name>A0A2U1K9P7_ARTAN</name>
<evidence type="ECO:0000313" key="1">
    <source>
        <dbReference type="EMBL" id="PWA25587.1"/>
    </source>
</evidence>
<dbReference type="STRING" id="35608.A0A2U1K9P7"/>
<keyword evidence="2" id="KW-1185">Reference proteome</keyword>
<proteinExistence type="predicted"/>
<comment type="caution">
    <text evidence="1">The sequence shown here is derived from an EMBL/GenBank/DDBJ whole genome shotgun (WGS) entry which is preliminary data.</text>
</comment>